<protein>
    <recommendedName>
        <fullName evidence="3">F-box domain-containing protein</fullName>
    </recommendedName>
</protein>
<dbReference type="AlphaFoldDB" id="A0A371DJ55"/>
<dbReference type="EMBL" id="KZ857390">
    <property type="protein sequence ID" value="RDX52564.1"/>
    <property type="molecule type" value="Genomic_DNA"/>
</dbReference>
<reference evidence="1 2" key="1">
    <citation type="journal article" date="2018" name="Biotechnol. Biofuels">
        <title>Integrative visual omics of the white-rot fungus Polyporus brumalis exposes the biotechnological potential of its oxidative enzymes for delignifying raw plant biomass.</title>
        <authorList>
            <person name="Miyauchi S."/>
            <person name="Rancon A."/>
            <person name="Drula E."/>
            <person name="Hage H."/>
            <person name="Chaduli D."/>
            <person name="Favel A."/>
            <person name="Grisel S."/>
            <person name="Henrissat B."/>
            <person name="Herpoel-Gimbert I."/>
            <person name="Ruiz-Duenas F.J."/>
            <person name="Chevret D."/>
            <person name="Hainaut M."/>
            <person name="Lin J."/>
            <person name="Wang M."/>
            <person name="Pangilinan J."/>
            <person name="Lipzen A."/>
            <person name="Lesage-Meessen L."/>
            <person name="Navarro D."/>
            <person name="Riley R."/>
            <person name="Grigoriev I.V."/>
            <person name="Zhou S."/>
            <person name="Raouche S."/>
            <person name="Rosso M.N."/>
        </authorList>
    </citation>
    <scope>NUCLEOTIDE SEQUENCE [LARGE SCALE GENOMIC DNA]</scope>
    <source>
        <strain evidence="1 2">BRFM 1820</strain>
    </source>
</reference>
<name>A0A371DJ55_9APHY</name>
<evidence type="ECO:0000313" key="2">
    <source>
        <dbReference type="Proteomes" id="UP000256964"/>
    </source>
</evidence>
<keyword evidence="2" id="KW-1185">Reference proteome</keyword>
<proteinExistence type="predicted"/>
<organism evidence="1 2">
    <name type="scientific">Lentinus brumalis</name>
    <dbReference type="NCBI Taxonomy" id="2498619"/>
    <lineage>
        <taxon>Eukaryota</taxon>
        <taxon>Fungi</taxon>
        <taxon>Dikarya</taxon>
        <taxon>Basidiomycota</taxon>
        <taxon>Agaricomycotina</taxon>
        <taxon>Agaricomycetes</taxon>
        <taxon>Polyporales</taxon>
        <taxon>Polyporaceae</taxon>
        <taxon>Lentinus</taxon>
    </lineage>
</organism>
<sequence>MSLRHRTYAGSRSIARWDPSRPACLSISAFPVELLIEVFADVVLAISVPSGLTWLTCNDPLNPWPYVVPAARRDVLMSVCKVWREIVLATPLLWTAVDVGPNSSLERLDSALKRAWPHRVAITVNLLAPTRPHTHLLPLALGVAEQSELLSFVFRRLASSETRWSKLAIHAQEHSVIDTFLELLERRARPSLLHTFEIICAAEEVKNAGNVHRQRSTFPPPLLTPRATGKEGLVSRACLLSSITLRGCRVDWGRVSAVISPALTQLTLDHIMDRLPLDRLLAIIKLCSSLESLRIGGAFMARDDIASDGDAHARVVLPVLQNISLASVPPPETAALLDRLETPVLRALSFDLPFHVVSVAAADYRAIVESLPSAYAGIPFEAVITLSLRALGLSYPVSVPGIQQLFCSMHALTYLFMDFRTLQVEFWLALLATVATPNALPTLKHLTVAGMSPLDVQEFILLRQQRGLPKLYVTMYCKCGWSGLEDERKWTGWLQVNTLSCTMYAL</sequence>
<accession>A0A371DJ55</accession>
<dbReference type="OrthoDB" id="3139566at2759"/>
<dbReference type="InterPro" id="IPR032675">
    <property type="entry name" value="LRR_dom_sf"/>
</dbReference>
<dbReference type="Gene3D" id="3.80.10.10">
    <property type="entry name" value="Ribonuclease Inhibitor"/>
    <property type="match status" value="1"/>
</dbReference>
<dbReference type="Proteomes" id="UP000256964">
    <property type="component" value="Unassembled WGS sequence"/>
</dbReference>
<gene>
    <name evidence="1" type="ORF">OH76DRAFT_1416676</name>
</gene>
<dbReference type="STRING" id="139420.A0A371DJ55"/>
<evidence type="ECO:0000313" key="1">
    <source>
        <dbReference type="EMBL" id="RDX52564.1"/>
    </source>
</evidence>
<evidence type="ECO:0008006" key="3">
    <source>
        <dbReference type="Google" id="ProtNLM"/>
    </source>
</evidence>